<reference evidence="13 14" key="1">
    <citation type="journal article" date="2024" name="Nat. Commun.">
        <title>Phylogenomics reveals the evolutionary origins of lichenization in chlorophyte algae.</title>
        <authorList>
            <person name="Puginier C."/>
            <person name="Libourel C."/>
            <person name="Otte J."/>
            <person name="Skaloud P."/>
            <person name="Haon M."/>
            <person name="Grisel S."/>
            <person name="Petersen M."/>
            <person name="Berrin J.G."/>
            <person name="Delaux P.M."/>
            <person name="Dal Grande F."/>
            <person name="Keller J."/>
        </authorList>
    </citation>
    <scope>NUCLEOTIDE SEQUENCE [LARGE SCALE GENOMIC DNA]</scope>
    <source>
        <strain evidence="13 14">SAG 2523</strain>
    </source>
</reference>
<keyword evidence="8" id="KW-0472">Membrane</keyword>
<dbReference type="SUPFAM" id="SSF55729">
    <property type="entry name" value="Acyl-CoA N-acyltransferases (Nat)"/>
    <property type="match status" value="1"/>
</dbReference>
<dbReference type="GO" id="GO:0004343">
    <property type="term" value="F:glucosamine 6-phosphate N-acetyltransferase activity"/>
    <property type="evidence" value="ECO:0007669"/>
    <property type="project" value="UniProtKB-UniRule"/>
</dbReference>
<evidence type="ECO:0000256" key="2">
    <source>
        <dbReference type="ARBA" id="ARBA00004586"/>
    </source>
</evidence>
<proteinExistence type="inferred from homology"/>
<dbReference type="PANTHER" id="PTHR13355">
    <property type="entry name" value="GLUCOSAMINE 6-PHOSPHATE N-ACETYLTRANSFERASE"/>
    <property type="match status" value="1"/>
</dbReference>
<dbReference type="AlphaFoldDB" id="A0AAW1TFH1"/>
<evidence type="ECO:0000256" key="10">
    <source>
        <dbReference type="ARBA" id="ARBA00048964"/>
    </source>
</evidence>
<evidence type="ECO:0000256" key="1">
    <source>
        <dbReference type="ARBA" id="ARBA00004184"/>
    </source>
</evidence>
<dbReference type="PROSITE" id="PS51186">
    <property type="entry name" value="GNAT"/>
    <property type="match status" value="1"/>
</dbReference>
<comment type="subcellular location">
    <subcellularLocation>
        <location evidence="1">Endomembrane system</location>
        <topology evidence="1">Peripheral membrane protein</topology>
    </subcellularLocation>
    <subcellularLocation>
        <location evidence="2">Endoplasmic reticulum membrane</location>
    </subcellularLocation>
</comment>
<accession>A0AAW1TFH1</accession>
<comment type="pathway">
    <text evidence="3 11">Nucleotide-sugar biosynthesis; UDP-N-acetyl-alpha-D-glucosamine biosynthesis; N-acetyl-alpha-D-glucosamine 1-phosphate from alpha-D-glucosamine 6-phosphate (route I): step 1/2.</text>
</comment>
<evidence type="ECO:0000256" key="4">
    <source>
        <dbReference type="ARBA" id="ARBA00006048"/>
    </source>
</evidence>
<dbReference type="FunFam" id="3.40.630.30:FF:000048">
    <property type="entry name" value="Glucosamine 6-phosphate N-acetyltransferase"/>
    <property type="match status" value="1"/>
</dbReference>
<evidence type="ECO:0000313" key="13">
    <source>
        <dbReference type="EMBL" id="KAK9867712.1"/>
    </source>
</evidence>
<evidence type="ECO:0000256" key="8">
    <source>
        <dbReference type="ARBA" id="ARBA00023136"/>
    </source>
</evidence>
<dbReference type="Proteomes" id="UP001485043">
    <property type="component" value="Unassembled WGS sequence"/>
</dbReference>
<protein>
    <recommendedName>
        <fullName evidence="11">Glucosamine 6-phosphate N-acetyltransferase</fullName>
        <ecNumber evidence="11">2.3.1.4</ecNumber>
    </recommendedName>
</protein>
<keyword evidence="6 11" id="KW-0808">Transferase</keyword>
<keyword evidence="9 11" id="KW-0012">Acyltransferase</keyword>
<comment type="similarity">
    <text evidence="4 11">Belongs to the acetyltransferase family. GNA1 subfamily.</text>
</comment>
<comment type="subunit">
    <text evidence="5 11">Homodimer.</text>
</comment>
<comment type="caution">
    <text evidence="13">The sequence shown here is derived from an EMBL/GenBank/DDBJ whole genome shotgun (WGS) entry which is preliminary data.</text>
</comment>
<name>A0AAW1TFH1_9CHLO</name>
<gene>
    <name evidence="13" type="ORF">WJX84_008139</name>
</gene>
<evidence type="ECO:0000256" key="3">
    <source>
        <dbReference type="ARBA" id="ARBA00004832"/>
    </source>
</evidence>
<dbReference type="EMBL" id="JALJOV010000069">
    <property type="protein sequence ID" value="KAK9867712.1"/>
    <property type="molecule type" value="Genomic_DNA"/>
</dbReference>
<evidence type="ECO:0000256" key="11">
    <source>
        <dbReference type="RuleBase" id="RU365086"/>
    </source>
</evidence>
<evidence type="ECO:0000256" key="7">
    <source>
        <dbReference type="ARBA" id="ARBA00022824"/>
    </source>
</evidence>
<dbReference type="InterPro" id="IPR016181">
    <property type="entry name" value="Acyl_CoA_acyltransferase"/>
</dbReference>
<evidence type="ECO:0000256" key="6">
    <source>
        <dbReference type="ARBA" id="ARBA00022679"/>
    </source>
</evidence>
<evidence type="ECO:0000313" key="14">
    <source>
        <dbReference type="Proteomes" id="UP001485043"/>
    </source>
</evidence>
<dbReference type="GO" id="GO:0005789">
    <property type="term" value="C:endoplasmic reticulum membrane"/>
    <property type="evidence" value="ECO:0007669"/>
    <property type="project" value="UniProtKB-SubCell"/>
</dbReference>
<dbReference type="EC" id="2.3.1.4" evidence="11"/>
<keyword evidence="14" id="KW-1185">Reference proteome</keyword>
<sequence length="162" mass="18194">MDDHMILRRLEIQDADRGFMTLLGQLTSAPDVSRGEFEEQYNAREQQACHTLVIEDTKSGQIVGTASLLIERKFIRGCSKAGHIEDVVVDASYRGQQLGRRLIEALVAMARTIGCYKVILDCAKDNADFYTKCSFEEKGVEMAQYLTKSEPWWIASSATGKH</sequence>
<dbReference type="GO" id="GO:0006044">
    <property type="term" value="P:N-acetylglucosamine metabolic process"/>
    <property type="evidence" value="ECO:0007669"/>
    <property type="project" value="UniProtKB-ARBA"/>
</dbReference>
<dbReference type="InterPro" id="IPR000182">
    <property type="entry name" value="GNAT_dom"/>
</dbReference>
<keyword evidence="7" id="KW-0256">Endoplasmic reticulum</keyword>
<dbReference type="PANTHER" id="PTHR13355:SF11">
    <property type="entry name" value="GLUCOSAMINE 6-PHOSPHATE N-ACETYLTRANSFERASE"/>
    <property type="match status" value="1"/>
</dbReference>
<organism evidence="13 14">
    <name type="scientific">Apatococcus fuscideae</name>
    <dbReference type="NCBI Taxonomy" id="2026836"/>
    <lineage>
        <taxon>Eukaryota</taxon>
        <taxon>Viridiplantae</taxon>
        <taxon>Chlorophyta</taxon>
        <taxon>core chlorophytes</taxon>
        <taxon>Trebouxiophyceae</taxon>
        <taxon>Chlorellales</taxon>
        <taxon>Chlorellaceae</taxon>
        <taxon>Apatococcus</taxon>
    </lineage>
</organism>
<dbReference type="CDD" id="cd04301">
    <property type="entry name" value="NAT_SF"/>
    <property type="match status" value="1"/>
</dbReference>
<comment type="catalytic activity">
    <reaction evidence="10 11">
        <text>D-glucosamine 6-phosphate + acetyl-CoA = N-acetyl-D-glucosamine 6-phosphate + CoA + H(+)</text>
        <dbReference type="Rhea" id="RHEA:10292"/>
        <dbReference type="ChEBI" id="CHEBI:15378"/>
        <dbReference type="ChEBI" id="CHEBI:57287"/>
        <dbReference type="ChEBI" id="CHEBI:57288"/>
        <dbReference type="ChEBI" id="CHEBI:57513"/>
        <dbReference type="ChEBI" id="CHEBI:58725"/>
        <dbReference type="EC" id="2.3.1.4"/>
    </reaction>
</comment>
<feature type="domain" description="N-acetyltransferase" evidence="12">
    <location>
        <begin position="5"/>
        <end position="159"/>
    </location>
</feature>
<dbReference type="GO" id="GO:0006048">
    <property type="term" value="P:UDP-N-acetylglucosamine biosynthetic process"/>
    <property type="evidence" value="ECO:0007669"/>
    <property type="project" value="UniProtKB-UniRule"/>
</dbReference>
<dbReference type="Gene3D" id="3.40.630.30">
    <property type="match status" value="1"/>
</dbReference>
<evidence type="ECO:0000256" key="9">
    <source>
        <dbReference type="ARBA" id="ARBA00023315"/>
    </source>
</evidence>
<dbReference type="Pfam" id="PF00583">
    <property type="entry name" value="Acetyltransf_1"/>
    <property type="match status" value="1"/>
</dbReference>
<dbReference type="InterPro" id="IPR039143">
    <property type="entry name" value="GNPNAT1-like"/>
</dbReference>
<evidence type="ECO:0000259" key="12">
    <source>
        <dbReference type="PROSITE" id="PS51186"/>
    </source>
</evidence>
<evidence type="ECO:0000256" key="5">
    <source>
        <dbReference type="ARBA" id="ARBA00011738"/>
    </source>
</evidence>